<dbReference type="PANTHER" id="PTHR42790">
    <property type="entry name" value="AMINOTRANSFERASE"/>
    <property type="match status" value="1"/>
</dbReference>
<name>A0ABN4CDG8_9CORY</name>
<dbReference type="PANTHER" id="PTHR42790:SF19">
    <property type="entry name" value="KYNURENINE_ALPHA-AMINOADIPATE AMINOTRANSFERASE, MITOCHONDRIAL"/>
    <property type="match status" value="1"/>
</dbReference>
<gene>
    <name evidence="6" type="ORF">CCASEI_03765</name>
</gene>
<evidence type="ECO:0000313" key="7">
    <source>
        <dbReference type="Proteomes" id="UP000019226"/>
    </source>
</evidence>
<proteinExistence type="predicted"/>
<dbReference type="RefSeq" id="WP_006821511.1">
    <property type="nucleotide sequence ID" value="NZ_CP004350.1"/>
</dbReference>
<feature type="domain" description="Aminotransferase class I/classII large" evidence="5">
    <location>
        <begin position="40"/>
        <end position="399"/>
    </location>
</feature>
<dbReference type="Gene3D" id="3.40.640.10">
    <property type="entry name" value="Type I PLP-dependent aspartate aminotransferase-like (Major domain)"/>
    <property type="match status" value="1"/>
</dbReference>
<dbReference type="InterPro" id="IPR015424">
    <property type="entry name" value="PyrdxlP-dep_Trfase"/>
</dbReference>
<organism evidence="6 7">
    <name type="scientific">Corynebacterium casei LMG S-19264</name>
    <dbReference type="NCBI Taxonomy" id="1285583"/>
    <lineage>
        <taxon>Bacteria</taxon>
        <taxon>Bacillati</taxon>
        <taxon>Actinomycetota</taxon>
        <taxon>Actinomycetes</taxon>
        <taxon>Mycobacteriales</taxon>
        <taxon>Corynebacteriaceae</taxon>
        <taxon>Corynebacterium</taxon>
    </lineage>
</organism>
<keyword evidence="2" id="KW-0032">Aminotransferase</keyword>
<dbReference type="SUPFAM" id="SSF53383">
    <property type="entry name" value="PLP-dependent transferases"/>
    <property type="match status" value="1"/>
</dbReference>
<keyword evidence="7" id="KW-1185">Reference proteome</keyword>
<dbReference type="Pfam" id="PF00155">
    <property type="entry name" value="Aminotran_1_2"/>
    <property type="match status" value="1"/>
</dbReference>
<evidence type="ECO:0000313" key="6">
    <source>
        <dbReference type="EMBL" id="AHI19333.1"/>
    </source>
</evidence>
<evidence type="ECO:0000256" key="4">
    <source>
        <dbReference type="ARBA" id="ARBA00022898"/>
    </source>
</evidence>
<dbReference type="GeneID" id="82876935"/>
<dbReference type="InterPro" id="IPR015421">
    <property type="entry name" value="PyrdxlP-dep_Trfase_major"/>
</dbReference>
<dbReference type="Proteomes" id="UP000019226">
    <property type="component" value="Chromosome"/>
</dbReference>
<keyword evidence="4" id="KW-0663">Pyridoxal phosphate</keyword>
<evidence type="ECO:0000256" key="1">
    <source>
        <dbReference type="ARBA" id="ARBA00001933"/>
    </source>
</evidence>
<dbReference type="InterPro" id="IPR050859">
    <property type="entry name" value="Class-I_PLP-dep_aminotransf"/>
</dbReference>
<protein>
    <submittedName>
        <fullName evidence="6">GntR family transcriptional regulator</fullName>
    </submittedName>
</protein>
<accession>A0ABN4CDG8</accession>
<dbReference type="CDD" id="cd00609">
    <property type="entry name" value="AAT_like"/>
    <property type="match status" value="1"/>
</dbReference>
<dbReference type="EMBL" id="CP004350">
    <property type="protein sequence ID" value="AHI19333.1"/>
    <property type="molecule type" value="Genomic_DNA"/>
</dbReference>
<dbReference type="InterPro" id="IPR015422">
    <property type="entry name" value="PyrdxlP-dep_Trfase_small"/>
</dbReference>
<comment type="cofactor">
    <cofactor evidence="1">
        <name>pyridoxal 5'-phosphate</name>
        <dbReference type="ChEBI" id="CHEBI:597326"/>
    </cofactor>
</comment>
<evidence type="ECO:0000256" key="2">
    <source>
        <dbReference type="ARBA" id="ARBA00022576"/>
    </source>
</evidence>
<keyword evidence="3" id="KW-0808">Transferase</keyword>
<reference evidence="7" key="1">
    <citation type="submission" date="2013-02" db="EMBL/GenBank/DDBJ databases">
        <title>The complete genome sequence of Corynebacterium casei LMG S-19264 (=DSM 44701).</title>
        <authorList>
            <person name="Ruckert C."/>
            <person name="Albersmeier A."/>
            <person name="Kalinowski J."/>
        </authorList>
    </citation>
    <scope>NUCLEOTIDE SEQUENCE [LARGE SCALE GENOMIC DNA]</scope>
    <source>
        <strain evidence="7">LMG S-19264</strain>
    </source>
</reference>
<evidence type="ECO:0000256" key="3">
    <source>
        <dbReference type="ARBA" id="ARBA00022679"/>
    </source>
</evidence>
<evidence type="ECO:0000259" key="5">
    <source>
        <dbReference type="Pfam" id="PF00155"/>
    </source>
</evidence>
<dbReference type="InterPro" id="IPR004839">
    <property type="entry name" value="Aminotransferase_I/II_large"/>
</dbReference>
<sequence>MKNVNRTNPLPLNERFATRAQFFAPSPIRAVFEMEMDEGVISLAGGNPELTHLPWPEITRITNDVVNQHGSSAFQYGTSVGHPELVQEIRNVMALEGIETNAADIIVTSGSQMSLDLVAKLFLNSGDTVLAAAPTYSGALNVFAGMEAHVDQLEGDEEGITIDALSLAITRAQEAGSDIKLLYVVSNFANPSGVMMSHQRRIDVAALCRAHGIVIIEDNPYGQVNFGVDAPPALRTIDPDNVIYLGSLSKTFSPGIRIGWADAPAMVHASLVPAAEASAICPSPLSQHIAAAYLREVDWQSVVASNVQMYKGRAQALDAALKEFMPEGCSWRTPQGGFFIWVDVPQNIDTPSLLDEAMDEGILYIPGTAFFLDGRGRNSLRLAYSQVDEATLREGARRLGAILQNALELKQSA</sequence>
<dbReference type="Gene3D" id="3.90.1150.10">
    <property type="entry name" value="Aspartate Aminotransferase, domain 1"/>
    <property type="match status" value="1"/>
</dbReference>